<sequence length="552" mass="57335">MPSDMPPAGPPFPGNSAPDDPFSGNQDFDRTIAYRGPRAQPAPGADALRTQRMPEWDQPEVIGYGTVPGEPAPPPRRGSRGWIIAIVAAILVAVVGGGGVYAVSLLSGGGSQPQDVLPGNAIAYVRLDLDPSAGQKIALFQIARKFSVTKRSFTGDDPRQALFNLLRQNDGELSKVDYAKDVEPWLGDRIGVAVLAPAAKGEEPGVAVAVQVKDENAAREGLAKLAGGAKDIGVAFRDGYAIVAQAQNLADTYAKATPLTDTPAFADDVAALGEQGVLSFWTDLEKVGAAAGSTADADAAVLDAVRGVHVAGALRFDGSYAELAGLARGGSAASRAQPEPVKIGELPASTVGAVAVSGLGDVVSQQWPQIEKAASGVSGEGFTRFVQEARQRYGLSLPDDLVTFLGKGVSVALDEQGLSGEQPNVGAVLDTDPAKAGAVLDKVEKFLADSGTPMKFARANGDDRLVVASTQEYADTLTKAGTLGDGDTFRLAVPDAGDATYAAYADLDKVEKFYLSDVPESERADVQTLRAVGLSGRQSPDETTFSLRVVFN</sequence>
<dbReference type="EMBL" id="JAFCNB010000007">
    <property type="protein sequence ID" value="MBP2705248.1"/>
    <property type="molecule type" value="Genomic_DNA"/>
</dbReference>
<dbReference type="RefSeq" id="WP_210156539.1">
    <property type="nucleotide sequence ID" value="NZ_JAFCNB010000007.1"/>
</dbReference>
<proteinExistence type="predicted"/>
<gene>
    <name evidence="3" type="ORF">JOL79_15635</name>
</gene>
<evidence type="ECO:0000256" key="1">
    <source>
        <dbReference type="SAM" id="MobiDB-lite"/>
    </source>
</evidence>
<keyword evidence="2" id="KW-0812">Transmembrane</keyword>
<keyword evidence="2" id="KW-0472">Membrane</keyword>
<dbReference type="Proteomes" id="UP000674234">
    <property type="component" value="Unassembled WGS sequence"/>
</dbReference>
<accession>A0A940WI09</accession>
<keyword evidence="4" id="KW-1185">Reference proteome</keyword>
<protein>
    <submittedName>
        <fullName evidence="3">DUF3352 domain-containing protein</fullName>
    </submittedName>
</protein>
<dbReference type="AlphaFoldDB" id="A0A940WI09"/>
<comment type="caution">
    <text evidence="3">The sequence shown here is derived from an EMBL/GenBank/DDBJ whole genome shotgun (WGS) entry which is preliminary data.</text>
</comment>
<feature type="transmembrane region" description="Helical" evidence="2">
    <location>
        <begin position="82"/>
        <end position="103"/>
    </location>
</feature>
<keyword evidence="2" id="KW-1133">Transmembrane helix</keyword>
<reference evidence="3" key="1">
    <citation type="submission" date="2021-02" db="EMBL/GenBank/DDBJ databases">
        <title>Draft genome sequence of Microbispora sp. RL4-1S isolated from rice leaves in Thailand.</title>
        <authorList>
            <person name="Muangham S."/>
            <person name="Duangmal K."/>
        </authorList>
    </citation>
    <scope>NUCLEOTIDE SEQUENCE</scope>
    <source>
        <strain evidence="3">RL4-1S</strain>
    </source>
</reference>
<evidence type="ECO:0000256" key="2">
    <source>
        <dbReference type="SAM" id="Phobius"/>
    </source>
</evidence>
<dbReference type="Pfam" id="PF11832">
    <property type="entry name" value="DUF3352"/>
    <property type="match status" value="1"/>
</dbReference>
<organism evidence="3 4">
    <name type="scientific">Microbispora oryzae</name>
    <dbReference type="NCBI Taxonomy" id="2806554"/>
    <lineage>
        <taxon>Bacteria</taxon>
        <taxon>Bacillati</taxon>
        <taxon>Actinomycetota</taxon>
        <taxon>Actinomycetes</taxon>
        <taxon>Streptosporangiales</taxon>
        <taxon>Streptosporangiaceae</taxon>
        <taxon>Microbispora</taxon>
    </lineage>
</organism>
<evidence type="ECO:0000313" key="3">
    <source>
        <dbReference type="EMBL" id="MBP2705248.1"/>
    </source>
</evidence>
<feature type="compositionally biased region" description="Pro residues" evidence="1">
    <location>
        <begin position="1"/>
        <end position="13"/>
    </location>
</feature>
<name>A0A940WI09_9ACTN</name>
<dbReference type="InterPro" id="IPR021787">
    <property type="entry name" value="DUF3352"/>
</dbReference>
<feature type="region of interest" description="Disordered" evidence="1">
    <location>
        <begin position="1"/>
        <end position="48"/>
    </location>
</feature>
<evidence type="ECO:0000313" key="4">
    <source>
        <dbReference type="Proteomes" id="UP000674234"/>
    </source>
</evidence>